<dbReference type="Gene3D" id="3.30.390.10">
    <property type="entry name" value="Enolase-like, N-terminal domain"/>
    <property type="match status" value="1"/>
</dbReference>
<evidence type="ECO:0000259" key="2">
    <source>
        <dbReference type="SMART" id="SM00922"/>
    </source>
</evidence>
<evidence type="ECO:0000256" key="1">
    <source>
        <dbReference type="ARBA" id="ARBA00023239"/>
    </source>
</evidence>
<proteinExistence type="predicted"/>
<dbReference type="SMART" id="SM00922">
    <property type="entry name" value="MR_MLE"/>
    <property type="match status" value="1"/>
</dbReference>
<keyword evidence="1" id="KW-0456">Lyase</keyword>
<dbReference type="PROSITE" id="PS00908">
    <property type="entry name" value="MR_MLE_1"/>
    <property type="match status" value="1"/>
</dbReference>
<dbReference type="InterPro" id="IPR013341">
    <property type="entry name" value="Mandelate_racemase_N_dom"/>
</dbReference>
<dbReference type="PANTHER" id="PTHR48080">
    <property type="entry name" value="D-GALACTONATE DEHYDRATASE-RELATED"/>
    <property type="match status" value="1"/>
</dbReference>
<dbReference type="InterPro" id="IPR036849">
    <property type="entry name" value="Enolase-like_C_sf"/>
</dbReference>
<dbReference type="PATRIC" id="fig|749927.5.peg.7526"/>
<dbReference type="GeneID" id="92874879"/>
<dbReference type="SUPFAM" id="SSF51604">
    <property type="entry name" value="Enolase C-terminal domain-like"/>
    <property type="match status" value="1"/>
</dbReference>
<evidence type="ECO:0000313" key="4">
    <source>
        <dbReference type="Proteomes" id="UP000000328"/>
    </source>
</evidence>
<dbReference type="InterPro" id="IPR029065">
    <property type="entry name" value="Enolase_C-like"/>
</dbReference>
<dbReference type="RefSeq" id="WP_013229000.1">
    <property type="nucleotide sequence ID" value="NC_014318.1"/>
</dbReference>
<dbReference type="Pfam" id="PF02746">
    <property type="entry name" value="MR_MLE_N"/>
    <property type="match status" value="1"/>
</dbReference>
<dbReference type="InterPro" id="IPR018110">
    <property type="entry name" value="Mandel_Rmase/mucon_lact_enz_CS"/>
</dbReference>
<dbReference type="Proteomes" id="UP000000328">
    <property type="component" value="Chromosome"/>
</dbReference>
<gene>
    <name evidence="3" type="primary">dgoA</name>
    <name evidence="3" type="ordered locus">AMED_7238</name>
</gene>
<dbReference type="CDD" id="cd03316">
    <property type="entry name" value="MR_like"/>
    <property type="match status" value="1"/>
</dbReference>
<dbReference type="InterPro" id="IPR029017">
    <property type="entry name" value="Enolase-like_N"/>
</dbReference>
<feature type="domain" description="Mandelate racemase/muconate lactonizing enzyme C-terminal" evidence="2">
    <location>
        <begin position="123"/>
        <end position="234"/>
    </location>
</feature>
<dbReference type="Gene3D" id="3.20.20.120">
    <property type="entry name" value="Enolase-like C-terminal domain"/>
    <property type="match status" value="1"/>
</dbReference>
<dbReference type="KEGG" id="amd:AMED_7238"/>
<dbReference type="HOGENOM" id="CLU_030273_3_2_11"/>
<dbReference type="GO" id="GO:0016829">
    <property type="term" value="F:lyase activity"/>
    <property type="evidence" value="ECO:0007669"/>
    <property type="project" value="UniProtKB-KW"/>
</dbReference>
<reference evidence="3 4" key="1">
    <citation type="journal article" date="2010" name="Cell Res.">
        <title>Complete genome sequence of the rifamycin SV-producing Amycolatopsis mediterranei U32 revealed its genetic characteristics in phylogeny and metabolism.</title>
        <authorList>
            <person name="Zhao W."/>
            <person name="Zhong Y."/>
            <person name="Yuan H."/>
            <person name="Wang J."/>
            <person name="Zheng H."/>
            <person name="Wang Y."/>
            <person name="Cen X."/>
            <person name="Xu F."/>
            <person name="Bai J."/>
            <person name="Han X."/>
            <person name="Lu G."/>
            <person name="Zhu Y."/>
            <person name="Shao Z."/>
            <person name="Yan H."/>
            <person name="Li C."/>
            <person name="Peng N."/>
            <person name="Zhang Z."/>
            <person name="Zhang Y."/>
            <person name="Lin W."/>
            <person name="Fan Y."/>
            <person name="Qin Z."/>
            <person name="Hu Y."/>
            <person name="Zhu B."/>
            <person name="Wang S."/>
            <person name="Ding X."/>
            <person name="Zhao G.P."/>
        </authorList>
    </citation>
    <scope>NUCLEOTIDE SEQUENCE [LARGE SCALE GENOMIC DNA]</scope>
    <source>
        <strain evidence="4">U-32</strain>
    </source>
</reference>
<dbReference type="SUPFAM" id="SSF54826">
    <property type="entry name" value="Enolase N-terminal domain-like"/>
    <property type="match status" value="1"/>
</dbReference>
<dbReference type="SFLD" id="SFLDS00001">
    <property type="entry name" value="Enolase"/>
    <property type="match status" value="1"/>
</dbReference>
<organism evidence="3 4">
    <name type="scientific">Amycolatopsis mediterranei (strain U-32)</name>
    <dbReference type="NCBI Taxonomy" id="749927"/>
    <lineage>
        <taxon>Bacteria</taxon>
        <taxon>Bacillati</taxon>
        <taxon>Actinomycetota</taxon>
        <taxon>Actinomycetes</taxon>
        <taxon>Pseudonocardiales</taxon>
        <taxon>Pseudonocardiaceae</taxon>
        <taxon>Amycolatopsis</taxon>
    </lineage>
</organism>
<sequence length="379" mass="40906">MRITDLQTHHVGRYLFVSVYTDVGITGLGEVGAWAYLDAVEAILDKWRRYLVGQDPARIEHHWQYLYQSTFFRGAIVLSALAAVDIALWDIKGKRLGVPVHELFGGPTRDRVRSYAPVFGSTAEEMAAGCVELRDQGFTAARLVLPSFAEQRWERGAESYAGRVDDAVRKVLACREAVGPGFDLCVEAHRSLSVPEAIAVGRGIEQARPLFFEDPIAPESPDAMAEVARAVPVPIATGERAISVQEIQALLTRGATRYVRPDVCAVGGLTPARKIAALAEAHYVAIVPHNPLGPVSTAACLHLDASVPNFLIQEHPSFNTDGGEDVMIKDPLQFEAGYLAVPGAPGIGIELAPDAETLFPPAPRDLTPALAFDGSVQAR</sequence>
<dbReference type="InterPro" id="IPR013342">
    <property type="entry name" value="Mandelate_racemase_C"/>
</dbReference>
<accession>A0A0H3DDF0</accession>
<dbReference type="GO" id="GO:0009063">
    <property type="term" value="P:amino acid catabolic process"/>
    <property type="evidence" value="ECO:0007669"/>
    <property type="project" value="InterPro"/>
</dbReference>
<dbReference type="InterPro" id="IPR034593">
    <property type="entry name" value="DgoD-like"/>
</dbReference>
<protein>
    <submittedName>
        <fullName evidence="3">Galactonate dehydratase</fullName>
    </submittedName>
</protein>
<dbReference type="AlphaFoldDB" id="A0A0H3DDF0"/>
<dbReference type="OrthoDB" id="5241672at2"/>
<dbReference type="EMBL" id="CP002000">
    <property type="protein sequence ID" value="ADJ48955.1"/>
    <property type="molecule type" value="Genomic_DNA"/>
</dbReference>
<dbReference type="eggNOG" id="COG4948">
    <property type="taxonomic scope" value="Bacteria"/>
</dbReference>
<dbReference type="PANTHER" id="PTHR48080:SF2">
    <property type="entry name" value="D-GALACTONATE DEHYDRATASE"/>
    <property type="match status" value="1"/>
</dbReference>
<evidence type="ECO:0000313" key="3">
    <source>
        <dbReference type="EMBL" id="ADJ48955.1"/>
    </source>
</evidence>
<dbReference type="SFLD" id="SFLDG00179">
    <property type="entry name" value="mandelate_racemase"/>
    <property type="match status" value="1"/>
</dbReference>
<name>A0A0H3DDF0_AMYMU</name>
<dbReference type="Pfam" id="PF13378">
    <property type="entry name" value="MR_MLE_C"/>
    <property type="match status" value="1"/>
</dbReference>